<proteinExistence type="predicted"/>
<keyword evidence="1" id="KW-0732">Signal</keyword>
<protein>
    <recommendedName>
        <fullName evidence="3">LamG-like jellyroll fold domain-containing protein</fullName>
    </recommendedName>
</protein>
<dbReference type="PROSITE" id="PS51257">
    <property type="entry name" value="PROKAR_LIPOPROTEIN"/>
    <property type="match status" value="1"/>
</dbReference>
<evidence type="ECO:0000313" key="4">
    <source>
        <dbReference type="EMBL" id="MPL97392.1"/>
    </source>
</evidence>
<reference evidence="4" key="1">
    <citation type="submission" date="2019-08" db="EMBL/GenBank/DDBJ databases">
        <authorList>
            <person name="Kucharzyk K."/>
            <person name="Murdoch R.W."/>
            <person name="Higgins S."/>
            <person name="Loffler F."/>
        </authorList>
    </citation>
    <scope>NUCLEOTIDE SEQUENCE</scope>
</reference>
<keyword evidence="2" id="KW-1015">Disulfide bond</keyword>
<organism evidence="4">
    <name type="scientific">bioreactor metagenome</name>
    <dbReference type="NCBI Taxonomy" id="1076179"/>
    <lineage>
        <taxon>unclassified sequences</taxon>
        <taxon>metagenomes</taxon>
        <taxon>ecological metagenomes</taxon>
    </lineage>
</organism>
<feature type="domain" description="LamG-like jellyroll fold" evidence="3">
    <location>
        <begin position="186"/>
        <end position="350"/>
    </location>
</feature>
<dbReference type="Gene3D" id="1.20.1270.90">
    <property type="entry name" value="AF1782-like"/>
    <property type="match status" value="1"/>
</dbReference>
<evidence type="ECO:0000256" key="2">
    <source>
        <dbReference type="ARBA" id="ARBA00023157"/>
    </source>
</evidence>
<name>A0A644W3W2_9ZZZZ</name>
<dbReference type="SUPFAM" id="SSF49899">
    <property type="entry name" value="Concanavalin A-like lectins/glucanases"/>
    <property type="match status" value="1"/>
</dbReference>
<dbReference type="Gene3D" id="2.60.120.200">
    <property type="match status" value="1"/>
</dbReference>
<dbReference type="EMBL" id="VSSQ01000553">
    <property type="protein sequence ID" value="MPL97392.1"/>
    <property type="molecule type" value="Genomic_DNA"/>
</dbReference>
<comment type="caution">
    <text evidence="4">The sequence shown here is derived from an EMBL/GenBank/DDBJ whole genome shotgun (WGS) entry which is preliminary data.</text>
</comment>
<dbReference type="InterPro" id="IPR013320">
    <property type="entry name" value="ConA-like_dom_sf"/>
</dbReference>
<dbReference type="Pfam" id="PF13385">
    <property type="entry name" value="Laminin_G_3"/>
    <property type="match status" value="1"/>
</dbReference>
<dbReference type="SMART" id="SM00560">
    <property type="entry name" value="LamGL"/>
    <property type="match status" value="1"/>
</dbReference>
<accession>A0A644W3W2</accession>
<dbReference type="AlphaFoldDB" id="A0A644W3W2"/>
<evidence type="ECO:0000256" key="1">
    <source>
        <dbReference type="ARBA" id="ARBA00022729"/>
    </source>
</evidence>
<gene>
    <name evidence="4" type="ORF">SDC9_43583</name>
</gene>
<dbReference type="InterPro" id="IPR006558">
    <property type="entry name" value="LamG-like"/>
</dbReference>
<evidence type="ECO:0000259" key="3">
    <source>
        <dbReference type="SMART" id="SM00560"/>
    </source>
</evidence>
<sequence>MKNLMKLHTLLLMLFVSTALILGSCKDDDDDIVEGDKTELNALIAQAEAIAAAATTADYPQSAIDAFKATLQTIKDAAATKLTQTEINNLIVNLNNAMGTFNSQAYGYIDESLYLNAGWNFDEGTGTTATAFSSTAHVATFKKGWTTLLGASAELPVWVDGVKGKAIYLDNGAHLEVPYSPLFLPADITISAWIKNDVKGWENNVIVSQNYWWGYKFATQSAGKPLFTERINATTVQDFDAASGEVTPLVWTHVVVALNSTAKTLSFYIDGVNVQTYTELDGVGPLTRTLSFVDGPNTYTAQPFLIGSFANDDEIALHPDNFSWISNDNVGSFKGAIDELKLYNIALTDGQVAKLYNDEKP</sequence>